<dbReference type="InterPro" id="IPR058913">
    <property type="entry name" value="Integrase_dom_put"/>
</dbReference>
<proteinExistence type="predicted"/>
<protein>
    <recommendedName>
        <fullName evidence="2">Integrase core domain-containing protein</fullName>
    </recommendedName>
</protein>
<gene>
    <name evidence="3" type="ORF">SISSUDRAFT_1052700</name>
</gene>
<dbReference type="STRING" id="1314776.A0A165ZPQ9"/>
<evidence type="ECO:0000313" key="3">
    <source>
        <dbReference type="EMBL" id="KZT34512.1"/>
    </source>
</evidence>
<dbReference type="Proteomes" id="UP000076798">
    <property type="component" value="Unassembled WGS sequence"/>
</dbReference>
<name>A0A165ZPQ9_9AGAM</name>
<evidence type="ECO:0000313" key="4">
    <source>
        <dbReference type="Proteomes" id="UP000076798"/>
    </source>
</evidence>
<dbReference type="Pfam" id="PF24764">
    <property type="entry name" value="rva_4"/>
    <property type="match status" value="1"/>
</dbReference>
<accession>A0A165ZPQ9</accession>
<sequence>MSTTKRRGNNQKGVNRYGKKPDIDKERLRTLLTGYNKRNIFEWDLMIELLANEDPPITLSRSVFGKYKKEFKIGTSVMNPMSRAEKDAVVLEELAKDPLNKLGPRSIKERIGMTGTHIERHIVRSVMKAHAPEAFQERHPASKELHRTILSSLGPDDEWSLDGHDKLNEAGFGIYGIRDKWSGKWLSARVVPSNRYAAVVGVIFLELVKEVGGVPLQVSSDRGSEIRDAYSFQQALRTHFAPDLMDRLIPAWRMLPSPRNITIERAWRPLFYKWGVTILHYWEKGPADGEYNGNLQLHRQTANWMWFPLVQADLDQYTSTCNAHRVRKQANKSLPSKGTPNVFYTIPHKFDGKKCLIPVDTDIVDAILETMEEGRDLMRYVDADFEVLVEEAYAQIESPGINFENAWDIFRQLIDTLDPAI</sequence>
<dbReference type="AlphaFoldDB" id="A0A165ZPQ9"/>
<feature type="domain" description="Integrase core" evidence="2">
    <location>
        <begin position="154"/>
        <end position="333"/>
    </location>
</feature>
<reference evidence="3 4" key="1">
    <citation type="journal article" date="2016" name="Mol. Biol. Evol.">
        <title>Comparative Genomics of Early-Diverging Mushroom-Forming Fungi Provides Insights into the Origins of Lignocellulose Decay Capabilities.</title>
        <authorList>
            <person name="Nagy L.G."/>
            <person name="Riley R."/>
            <person name="Tritt A."/>
            <person name="Adam C."/>
            <person name="Daum C."/>
            <person name="Floudas D."/>
            <person name="Sun H."/>
            <person name="Yadav J.S."/>
            <person name="Pangilinan J."/>
            <person name="Larsson K.H."/>
            <person name="Matsuura K."/>
            <person name="Barry K."/>
            <person name="Labutti K."/>
            <person name="Kuo R."/>
            <person name="Ohm R.A."/>
            <person name="Bhattacharya S.S."/>
            <person name="Shirouzu T."/>
            <person name="Yoshinaga Y."/>
            <person name="Martin F.M."/>
            <person name="Grigoriev I.V."/>
            <person name="Hibbett D.S."/>
        </authorList>
    </citation>
    <scope>NUCLEOTIDE SEQUENCE [LARGE SCALE GENOMIC DNA]</scope>
    <source>
        <strain evidence="3 4">HHB10207 ss-3</strain>
    </source>
</reference>
<feature type="region of interest" description="Disordered" evidence="1">
    <location>
        <begin position="1"/>
        <end position="20"/>
    </location>
</feature>
<organism evidence="3 4">
    <name type="scientific">Sistotremastrum suecicum HHB10207 ss-3</name>
    <dbReference type="NCBI Taxonomy" id="1314776"/>
    <lineage>
        <taxon>Eukaryota</taxon>
        <taxon>Fungi</taxon>
        <taxon>Dikarya</taxon>
        <taxon>Basidiomycota</taxon>
        <taxon>Agaricomycotina</taxon>
        <taxon>Agaricomycetes</taxon>
        <taxon>Sistotremastrales</taxon>
        <taxon>Sistotremastraceae</taxon>
        <taxon>Sistotremastrum</taxon>
    </lineage>
</organism>
<dbReference type="PANTHER" id="PTHR46177">
    <property type="entry name" value="INTEGRASE CATALYTIC DOMAIN-CONTAINING PROTEIN"/>
    <property type="match status" value="1"/>
</dbReference>
<dbReference type="EMBL" id="KV428178">
    <property type="protein sequence ID" value="KZT34512.1"/>
    <property type="molecule type" value="Genomic_DNA"/>
</dbReference>
<evidence type="ECO:0000259" key="2">
    <source>
        <dbReference type="Pfam" id="PF24764"/>
    </source>
</evidence>
<dbReference type="PANTHER" id="PTHR46177:SF1">
    <property type="entry name" value="INTEGRASE CATALYTIC DOMAIN-CONTAINING PROTEIN"/>
    <property type="match status" value="1"/>
</dbReference>
<keyword evidence="4" id="KW-1185">Reference proteome</keyword>
<dbReference type="OrthoDB" id="5392716at2759"/>
<evidence type="ECO:0000256" key="1">
    <source>
        <dbReference type="SAM" id="MobiDB-lite"/>
    </source>
</evidence>